<gene>
    <name evidence="1" type="ordered locus">Ilyop_0334</name>
</gene>
<keyword evidence="2" id="KW-1185">Reference proteome</keyword>
<dbReference type="Proteomes" id="UP000006875">
    <property type="component" value="Chromosome"/>
</dbReference>
<evidence type="ECO:0008006" key="3">
    <source>
        <dbReference type="Google" id="ProtNLM"/>
    </source>
</evidence>
<organism evidence="1 2">
    <name type="scientific">Ilyobacter polytropus (strain ATCC 51220 / DSM 2926 / LMG 16218 / CuHBu1)</name>
    <dbReference type="NCBI Taxonomy" id="572544"/>
    <lineage>
        <taxon>Bacteria</taxon>
        <taxon>Fusobacteriati</taxon>
        <taxon>Fusobacteriota</taxon>
        <taxon>Fusobacteriia</taxon>
        <taxon>Fusobacteriales</taxon>
        <taxon>Fusobacteriaceae</taxon>
        <taxon>Ilyobacter</taxon>
    </lineage>
</organism>
<dbReference type="EMBL" id="CP002281">
    <property type="protein sequence ID" value="ADO82123.1"/>
    <property type="molecule type" value="Genomic_DNA"/>
</dbReference>
<reference evidence="1 2" key="1">
    <citation type="journal article" date="2010" name="Stand. Genomic Sci.">
        <title>Complete genome sequence of Ilyobacter polytropus type strain (CuHbu1).</title>
        <authorList>
            <person name="Sikorski J."/>
            <person name="Chertkov O."/>
            <person name="Lapidus A."/>
            <person name="Nolan M."/>
            <person name="Lucas S."/>
            <person name="Del Rio T.G."/>
            <person name="Tice H."/>
            <person name="Cheng J.F."/>
            <person name="Tapia R."/>
            <person name="Han C."/>
            <person name="Goodwin L."/>
            <person name="Pitluck S."/>
            <person name="Liolios K."/>
            <person name="Ivanova N."/>
            <person name="Mavromatis K."/>
            <person name="Mikhailova N."/>
            <person name="Pati A."/>
            <person name="Chen A."/>
            <person name="Palaniappan K."/>
            <person name="Land M."/>
            <person name="Hauser L."/>
            <person name="Chang Y.J."/>
            <person name="Jeffries C.D."/>
            <person name="Brambilla E."/>
            <person name="Yasawong M."/>
            <person name="Rohde M."/>
            <person name="Pukall R."/>
            <person name="Spring S."/>
            <person name="Goker M."/>
            <person name="Woyke T."/>
            <person name="Bristow J."/>
            <person name="Eisen J.A."/>
            <person name="Markowitz V."/>
            <person name="Hugenholtz P."/>
            <person name="Kyrpides N.C."/>
            <person name="Klenk H.P."/>
        </authorList>
    </citation>
    <scope>NUCLEOTIDE SEQUENCE [LARGE SCALE GENOMIC DNA]</scope>
    <source>
        <strain evidence="2">ATCC 51220 / DSM 2926 / LMG 16218 / CuHBu1</strain>
    </source>
</reference>
<evidence type="ECO:0000313" key="1">
    <source>
        <dbReference type="EMBL" id="ADO82123.1"/>
    </source>
</evidence>
<dbReference type="NCBIfam" id="NF047436">
    <property type="entry name" value="LA_2272_repeat"/>
    <property type="match status" value="1"/>
</dbReference>
<proteinExistence type="predicted"/>
<dbReference type="InterPro" id="IPR058093">
    <property type="entry name" value="LA_2272-like"/>
</dbReference>
<dbReference type="KEGG" id="ipo:Ilyop_0334"/>
<protein>
    <recommendedName>
        <fullName evidence="3">Pentapeptide repeat protein</fullName>
    </recommendedName>
</protein>
<dbReference type="HOGENOM" id="CLU_1223381_0_0_0"/>
<dbReference type="STRING" id="572544.Ilyop_0334"/>
<name>E3HAX4_ILYPC</name>
<dbReference type="eggNOG" id="COG3078">
    <property type="taxonomic scope" value="Bacteria"/>
</dbReference>
<evidence type="ECO:0000313" key="2">
    <source>
        <dbReference type="Proteomes" id="UP000006875"/>
    </source>
</evidence>
<sequence length="226" mass="25042">MILKKITFFLMFSLVFFNALGEEKPFELSLFSPDIQLNSPYDDISGIRLGGIYSENRNVSGLDVNLVASRTRGDFKGFSVLSFYDKTDGDFTGVRIPWWFFVSYNHVGGNFKGVQFGGLNIVERDFLGAQFGLLNINNGNSIGAQAGWVNLDHNFKGVRLGGLNMADSFVGGELGIANFNKYTRGVQLGLFNYTENLQGVQVGLLNMAANSELFEILPIVNFNLNF</sequence>
<dbReference type="AlphaFoldDB" id="E3HAX4"/>
<accession>E3HAX4</accession>
<dbReference type="SUPFAM" id="SSF141571">
    <property type="entry name" value="Pentapeptide repeat-like"/>
    <property type="match status" value="1"/>
</dbReference>